<sequence>MKKVIDKTVNLDLVGVNGNAFAVMGVFQRQARKEGWSTSEIEIVLAEAKSGDYDHLLATIMNHCEAKDEEL</sequence>
<dbReference type="RefSeq" id="WP_248411473.1">
    <property type="nucleotide sequence ID" value="NZ_JALPQF010000001.1"/>
</dbReference>
<dbReference type="Proteomes" id="UP001203687">
    <property type="component" value="Unassembled WGS sequence"/>
</dbReference>
<reference evidence="1" key="1">
    <citation type="submission" date="2022-04" db="EMBL/GenBank/DDBJ databases">
        <authorList>
            <person name="Ren T."/>
        </authorList>
    </citation>
    <scope>NUCLEOTIDE SEQUENCE</scope>
    <source>
        <strain evidence="1">F63249</strain>
    </source>
</reference>
<evidence type="ECO:0000313" key="2">
    <source>
        <dbReference type="Proteomes" id="UP001203687"/>
    </source>
</evidence>
<name>A0ABT0H4F3_9FLAO</name>
<keyword evidence="2" id="KW-1185">Reference proteome</keyword>
<dbReference type="EMBL" id="JALPQF010000001">
    <property type="protein sequence ID" value="MCK8479037.1"/>
    <property type="molecule type" value="Genomic_DNA"/>
</dbReference>
<gene>
    <name evidence="1" type="ORF">MUY34_00315</name>
</gene>
<comment type="caution">
    <text evidence="1">The sequence shown here is derived from an EMBL/GenBank/DDBJ whole genome shotgun (WGS) entry which is preliminary data.</text>
</comment>
<proteinExistence type="predicted"/>
<accession>A0ABT0H4F3</accession>
<organism evidence="1 2">
    <name type="scientific">Psychroserpens algicola</name>
    <dbReference type="NCBI Taxonomy" id="1719034"/>
    <lineage>
        <taxon>Bacteria</taxon>
        <taxon>Pseudomonadati</taxon>
        <taxon>Bacteroidota</taxon>
        <taxon>Flavobacteriia</taxon>
        <taxon>Flavobacteriales</taxon>
        <taxon>Flavobacteriaceae</taxon>
        <taxon>Psychroserpens</taxon>
    </lineage>
</organism>
<protein>
    <recommendedName>
        <fullName evidence="3">Phage protein</fullName>
    </recommendedName>
</protein>
<evidence type="ECO:0000313" key="1">
    <source>
        <dbReference type="EMBL" id="MCK8479037.1"/>
    </source>
</evidence>
<evidence type="ECO:0008006" key="3">
    <source>
        <dbReference type="Google" id="ProtNLM"/>
    </source>
</evidence>